<dbReference type="GO" id="GO:0005634">
    <property type="term" value="C:nucleus"/>
    <property type="evidence" value="ECO:0007669"/>
    <property type="project" value="UniProtKB-SubCell"/>
</dbReference>
<accession>A0A559M6W6</accession>
<evidence type="ECO:0000256" key="3">
    <source>
        <dbReference type="ARBA" id="ARBA00023242"/>
    </source>
</evidence>
<dbReference type="InterPro" id="IPR036864">
    <property type="entry name" value="Zn2-C6_fun-type_DNA-bd_sf"/>
</dbReference>
<reference evidence="6 7" key="1">
    <citation type="submission" date="2018-05" db="EMBL/GenBank/DDBJ databases">
        <title>Genome sequencing and assembly of the regulated plant pathogen Lachnellula willkommii and related sister species for the development of diagnostic species identification markers.</title>
        <authorList>
            <person name="Giroux E."/>
            <person name="Bilodeau G."/>
        </authorList>
    </citation>
    <scope>NUCLEOTIDE SEQUENCE [LARGE SCALE GENOMIC DNA]</scope>
    <source>
        <strain evidence="6 7">CBS 172.35</strain>
    </source>
</reference>
<dbReference type="PROSITE" id="PS00463">
    <property type="entry name" value="ZN2_CY6_FUNGAL_1"/>
    <property type="match status" value="1"/>
</dbReference>
<dbReference type="AlphaFoldDB" id="A0A559M6W6"/>
<dbReference type="GO" id="GO:0000981">
    <property type="term" value="F:DNA-binding transcription factor activity, RNA polymerase II-specific"/>
    <property type="evidence" value="ECO:0007669"/>
    <property type="project" value="InterPro"/>
</dbReference>
<gene>
    <name evidence="6" type="ORF">LAWI1_G006874</name>
</gene>
<dbReference type="InterPro" id="IPR001138">
    <property type="entry name" value="Zn2Cys6_DnaBD"/>
</dbReference>
<keyword evidence="2" id="KW-0479">Metal-binding</keyword>
<proteinExistence type="predicted"/>
<dbReference type="Proteomes" id="UP000315522">
    <property type="component" value="Unassembled WGS sequence"/>
</dbReference>
<dbReference type="SMART" id="SM00906">
    <property type="entry name" value="Fungal_trans"/>
    <property type="match status" value="1"/>
</dbReference>
<dbReference type="GO" id="GO:0006351">
    <property type="term" value="P:DNA-templated transcription"/>
    <property type="evidence" value="ECO:0007669"/>
    <property type="project" value="InterPro"/>
</dbReference>
<comment type="subcellular location">
    <subcellularLocation>
        <location evidence="1">Nucleus</location>
    </subcellularLocation>
</comment>
<dbReference type="PROSITE" id="PS50048">
    <property type="entry name" value="ZN2_CY6_FUNGAL_2"/>
    <property type="match status" value="1"/>
</dbReference>
<dbReference type="InterPro" id="IPR007219">
    <property type="entry name" value="XnlR_reg_dom"/>
</dbReference>
<keyword evidence="7" id="KW-1185">Reference proteome</keyword>
<dbReference type="Gene3D" id="4.10.240.10">
    <property type="entry name" value="Zn(2)-C6 fungal-type DNA-binding domain"/>
    <property type="match status" value="1"/>
</dbReference>
<comment type="caution">
    <text evidence="6">The sequence shown here is derived from an EMBL/GenBank/DDBJ whole genome shotgun (WGS) entry which is preliminary data.</text>
</comment>
<evidence type="ECO:0000256" key="1">
    <source>
        <dbReference type="ARBA" id="ARBA00004123"/>
    </source>
</evidence>
<dbReference type="EMBL" id="QGML01001608">
    <property type="protein sequence ID" value="TVY88682.1"/>
    <property type="molecule type" value="Genomic_DNA"/>
</dbReference>
<feature type="region of interest" description="Disordered" evidence="4">
    <location>
        <begin position="65"/>
        <end position="107"/>
    </location>
</feature>
<evidence type="ECO:0000256" key="2">
    <source>
        <dbReference type="ARBA" id="ARBA00022723"/>
    </source>
</evidence>
<dbReference type="InterPro" id="IPR050613">
    <property type="entry name" value="Sec_Metabolite_Reg"/>
</dbReference>
<dbReference type="Pfam" id="PF04082">
    <property type="entry name" value="Fungal_trans"/>
    <property type="match status" value="1"/>
</dbReference>
<evidence type="ECO:0000259" key="5">
    <source>
        <dbReference type="PROSITE" id="PS50048"/>
    </source>
</evidence>
<evidence type="ECO:0000256" key="4">
    <source>
        <dbReference type="SAM" id="MobiDB-lite"/>
    </source>
</evidence>
<dbReference type="CDD" id="cd00067">
    <property type="entry name" value="GAL4"/>
    <property type="match status" value="1"/>
</dbReference>
<evidence type="ECO:0000313" key="6">
    <source>
        <dbReference type="EMBL" id="TVY88682.1"/>
    </source>
</evidence>
<dbReference type="SMART" id="SM00066">
    <property type="entry name" value="GAL4"/>
    <property type="match status" value="1"/>
</dbReference>
<protein>
    <recommendedName>
        <fullName evidence="5">Zn(2)-C6 fungal-type domain-containing protein</fullName>
    </recommendedName>
</protein>
<dbReference type="GO" id="GO:0008270">
    <property type="term" value="F:zinc ion binding"/>
    <property type="evidence" value="ECO:0007669"/>
    <property type="project" value="InterPro"/>
</dbReference>
<dbReference type="GO" id="GO:0003677">
    <property type="term" value="F:DNA binding"/>
    <property type="evidence" value="ECO:0007669"/>
    <property type="project" value="InterPro"/>
</dbReference>
<organism evidence="6 7">
    <name type="scientific">Lachnellula willkommii</name>
    <dbReference type="NCBI Taxonomy" id="215461"/>
    <lineage>
        <taxon>Eukaryota</taxon>
        <taxon>Fungi</taxon>
        <taxon>Dikarya</taxon>
        <taxon>Ascomycota</taxon>
        <taxon>Pezizomycotina</taxon>
        <taxon>Leotiomycetes</taxon>
        <taxon>Helotiales</taxon>
        <taxon>Lachnaceae</taxon>
        <taxon>Lachnellula</taxon>
    </lineage>
</organism>
<dbReference type="PANTHER" id="PTHR31001:SF40">
    <property type="entry name" value="ZN(II)2CYS6 TRANSCRIPTION FACTOR (EUROFUNG)"/>
    <property type="match status" value="1"/>
</dbReference>
<dbReference type="SUPFAM" id="SSF57701">
    <property type="entry name" value="Zn2/Cys6 DNA-binding domain"/>
    <property type="match status" value="1"/>
</dbReference>
<dbReference type="PANTHER" id="PTHR31001">
    <property type="entry name" value="UNCHARACTERIZED TRANSCRIPTIONAL REGULATORY PROTEIN"/>
    <property type="match status" value="1"/>
</dbReference>
<evidence type="ECO:0000313" key="7">
    <source>
        <dbReference type="Proteomes" id="UP000315522"/>
    </source>
</evidence>
<dbReference type="CDD" id="cd12148">
    <property type="entry name" value="fungal_TF_MHR"/>
    <property type="match status" value="1"/>
</dbReference>
<keyword evidence="3" id="KW-0539">Nucleus</keyword>
<feature type="domain" description="Zn(2)-C6 fungal-type" evidence="5">
    <location>
        <begin position="24"/>
        <end position="58"/>
    </location>
</feature>
<sequence>MTQSRSTSNTNGILTRRRNGLQPACEPCRKAKVRCNHASTESVCSRCRKRQTPEICIFLDAPMAGQSPRAPTKAKPRAQTHASSPRVGAPFPGTSTPRNGYASPSERERGYSCSGFFGSTSFSATIHEATNALKDIQFDFDDDVETPGIDCKMGANVLKQLPSLPLCEKLLGLYETNSGEVGFPQAIVRNMFQTLRTSYPNIWDERPEAKDLLVTAKSITKNTHVPLSTADAADEWKTLFAEHVRWEAVGILFCAFTYGILSLGHKDILFSVESELKMDRKKYLLVMKGCIEGCISICRKGPSAVSTLLCHLLYKNLLLETVIHGDSCSPPYPAWKVIPLTWSPAISVWRLHHDLVAMSTALGLHCYQGTPEVTIHSEMTKKLSVNCFWGDKEIAMFTGRPPALSRRYHSCPLPLDISDEALMAGGDALQVEIDGLDEHGWNTKGMMHNATISRMMTLAAMIQDEIMELFFGNQEQFSMDRVSALKKNSFEIYTHVPGVLNVTKESLVDMESDLHMWRFLFGRLDYLRIHFLLERLSHERGHEGKQRLLEVAREIADLTVFVWLQRDRSAGRHYDYDYIVYNVLWHALDRYPLRIPSQTDPTTTLHPCHRETATAEVVQILSLMISFLEWVKPSALGNYKLCERMAKVIRRVLDQVFEPPPTQETLRENETAWPADETLTWTGMVDEMNDWDWLNSIDWSRRPYMEFSSMAA</sequence>
<name>A0A559M6W6_9HELO</name>